<dbReference type="GO" id="GO:0046872">
    <property type="term" value="F:metal ion binding"/>
    <property type="evidence" value="ECO:0007669"/>
    <property type="project" value="InterPro"/>
</dbReference>
<dbReference type="EMBL" id="FMUX01000001">
    <property type="protein sequence ID" value="SCX79587.1"/>
    <property type="molecule type" value="Genomic_DNA"/>
</dbReference>
<evidence type="ECO:0000256" key="1">
    <source>
        <dbReference type="PROSITE-ProRule" id="PRU00409"/>
    </source>
</evidence>
<dbReference type="AlphaFoldDB" id="A0A1G5ANY0"/>
<dbReference type="InterPro" id="IPR027592">
    <property type="entry name" value="ATP-grasp_GAK"/>
</dbReference>
<gene>
    <name evidence="3" type="ORF">SAMN05216233_101346</name>
</gene>
<dbReference type="Proteomes" id="UP000198870">
    <property type="component" value="Unassembled WGS sequence"/>
</dbReference>
<dbReference type="PANTHER" id="PTHR21621">
    <property type="entry name" value="RIBOSOMAL PROTEIN S6 MODIFICATION PROTEIN"/>
    <property type="match status" value="1"/>
</dbReference>
<keyword evidence="1" id="KW-0067">ATP-binding</keyword>
<keyword evidence="1" id="KW-0547">Nucleotide-binding</keyword>
<keyword evidence="4" id="KW-1185">Reference proteome</keyword>
<dbReference type="RefSeq" id="WP_092207639.1">
    <property type="nucleotide sequence ID" value="NZ_FMUX01000001.1"/>
</dbReference>
<dbReference type="Gene3D" id="3.40.50.20">
    <property type="match status" value="1"/>
</dbReference>
<dbReference type="Gene3D" id="3.30.470.20">
    <property type="entry name" value="ATP-grasp fold, B domain"/>
    <property type="match status" value="1"/>
</dbReference>
<dbReference type="GO" id="GO:0005524">
    <property type="term" value="F:ATP binding"/>
    <property type="evidence" value="ECO:0007669"/>
    <property type="project" value="UniProtKB-UniRule"/>
</dbReference>
<name>A0A1G5ANY0_9BACT</name>
<dbReference type="GO" id="GO:0005737">
    <property type="term" value="C:cytoplasm"/>
    <property type="evidence" value="ECO:0007669"/>
    <property type="project" value="TreeGrafter"/>
</dbReference>
<sequence length="290" mass="31762">MKIGVIGTPGGWSSEQLADAVAGRTGRRILISPDEIRLDLPSGRACCGDHDLAGFDALLIKKIGARYSPDLLDRLEILRYLEGRGLKVFSSPLALLRVLDRLSCTITLQLAGIPMPPTTITESVDHARDALRGYGEAILKPLYTSKARGMVFIRDEPGAGDLIRAYKEKHSILYLQKRIPLGDRDLGVAFVGGEYLATYARCRQGVAWDTISDSKEKYRAFEPSPGVIEMARRAQGLFNLSFTCVDVALTDDGPYVFEVSAFGGFRGILETSGINAAERYVDHVLQRVSP</sequence>
<organism evidence="3 4">
    <name type="scientific">Desulfoluna spongiiphila</name>
    <dbReference type="NCBI Taxonomy" id="419481"/>
    <lineage>
        <taxon>Bacteria</taxon>
        <taxon>Pseudomonadati</taxon>
        <taxon>Thermodesulfobacteriota</taxon>
        <taxon>Desulfobacteria</taxon>
        <taxon>Desulfobacterales</taxon>
        <taxon>Desulfolunaceae</taxon>
        <taxon>Desulfoluna</taxon>
    </lineage>
</organism>
<evidence type="ECO:0000313" key="4">
    <source>
        <dbReference type="Proteomes" id="UP000198870"/>
    </source>
</evidence>
<reference evidence="3 4" key="1">
    <citation type="submission" date="2016-10" db="EMBL/GenBank/DDBJ databases">
        <authorList>
            <person name="de Groot N.N."/>
        </authorList>
    </citation>
    <scope>NUCLEOTIDE SEQUENCE [LARGE SCALE GENOMIC DNA]</scope>
    <source>
        <strain evidence="3 4">AA1</strain>
    </source>
</reference>
<evidence type="ECO:0000259" key="2">
    <source>
        <dbReference type="PROSITE" id="PS50975"/>
    </source>
</evidence>
<dbReference type="InterPro" id="IPR013651">
    <property type="entry name" value="ATP-grasp_RimK-type"/>
</dbReference>
<dbReference type="NCBIfam" id="TIGR04356">
    <property type="entry name" value="grasp_GAK"/>
    <property type="match status" value="1"/>
</dbReference>
<dbReference type="PANTHER" id="PTHR21621:SF0">
    <property type="entry name" value="BETA-CITRYLGLUTAMATE SYNTHASE B-RELATED"/>
    <property type="match status" value="1"/>
</dbReference>
<dbReference type="Pfam" id="PF08443">
    <property type="entry name" value="RimK"/>
    <property type="match status" value="1"/>
</dbReference>
<evidence type="ECO:0000313" key="3">
    <source>
        <dbReference type="EMBL" id="SCX79587.1"/>
    </source>
</evidence>
<dbReference type="InterPro" id="IPR011761">
    <property type="entry name" value="ATP-grasp"/>
</dbReference>
<dbReference type="GO" id="GO:0016879">
    <property type="term" value="F:ligase activity, forming carbon-nitrogen bonds"/>
    <property type="evidence" value="ECO:0007669"/>
    <property type="project" value="TreeGrafter"/>
</dbReference>
<accession>A0A1G5ANY0</accession>
<dbReference type="SUPFAM" id="SSF56059">
    <property type="entry name" value="Glutathione synthetase ATP-binding domain-like"/>
    <property type="match status" value="1"/>
</dbReference>
<dbReference type="STRING" id="419481.SAMN05216233_101346"/>
<dbReference type="PROSITE" id="PS50975">
    <property type="entry name" value="ATP_GRASP"/>
    <property type="match status" value="1"/>
</dbReference>
<proteinExistence type="predicted"/>
<feature type="domain" description="ATP-grasp" evidence="2">
    <location>
        <begin position="105"/>
        <end position="285"/>
    </location>
</feature>
<dbReference type="OrthoDB" id="7821534at2"/>
<protein>
    <submittedName>
        <fullName evidence="3">SSU ribosomal protein S6P modification protein</fullName>
    </submittedName>
</protein>